<proteinExistence type="predicted"/>
<evidence type="ECO:0000313" key="1">
    <source>
        <dbReference type="EMBL" id="CAJ2641016.1"/>
    </source>
</evidence>
<name>A0ACB0J7P7_TRIPR</name>
<sequence length="104" mass="11483">MKHRKPAQPCAGQGSRHQMMGHAECRRQLRLGSKESPLTIVSDAITIVNGIAGSSCPVEIELVVQYCIFICNDFLDISVVFVKRALNVEAHRMVTLAKLVGYET</sequence>
<dbReference type="EMBL" id="CASHSV030000024">
    <property type="protein sequence ID" value="CAJ2641016.1"/>
    <property type="molecule type" value="Genomic_DNA"/>
</dbReference>
<organism evidence="1 2">
    <name type="scientific">Trifolium pratense</name>
    <name type="common">Red clover</name>
    <dbReference type="NCBI Taxonomy" id="57577"/>
    <lineage>
        <taxon>Eukaryota</taxon>
        <taxon>Viridiplantae</taxon>
        <taxon>Streptophyta</taxon>
        <taxon>Embryophyta</taxon>
        <taxon>Tracheophyta</taxon>
        <taxon>Spermatophyta</taxon>
        <taxon>Magnoliopsida</taxon>
        <taxon>eudicotyledons</taxon>
        <taxon>Gunneridae</taxon>
        <taxon>Pentapetalae</taxon>
        <taxon>rosids</taxon>
        <taxon>fabids</taxon>
        <taxon>Fabales</taxon>
        <taxon>Fabaceae</taxon>
        <taxon>Papilionoideae</taxon>
        <taxon>50 kb inversion clade</taxon>
        <taxon>NPAAA clade</taxon>
        <taxon>Hologalegina</taxon>
        <taxon>IRL clade</taxon>
        <taxon>Trifolieae</taxon>
        <taxon>Trifolium</taxon>
    </lineage>
</organism>
<dbReference type="Proteomes" id="UP001177021">
    <property type="component" value="Unassembled WGS sequence"/>
</dbReference>
<protein>
    <submittedName>
        <fullName evidence="1">Uncharacterized protein</fullName>
    </submittedName>
</protein>
<gene>
    <name evidence="1" type="ORF">MILVUS5_LOCUS10759</name>
</gene>
<reference evidence="1" key="1">
    <citation type="submission" date="2023-10" db="EMBL/GenBank/DDBJ databases">
        <authorList>
            <person name="Rodriguez Cubillos JULIANA M."/>
            <person name="De Vega J."/>
        </authorList>
    </citation>
    <scope>NUCLEOTIDE SEQUENCE</scope>
</reference>
<evidence type="ECO:0000313" key="2">
    <source>
        <dbReference type="Proteomes" id="UP001177021"/>
    </source>
</evidence>
<keyword evidence="2" id="KW-1185">Reference proteome</keyword>
<comment type="caution">
    <text evidence="1">The sequence shown here is derived from an EMBL/GenBank/DDBJ whole genome shotgun (WGS) entry which is preliminary data.</text>
</comment>
<accession>A0ACB0J7P7</accession>